<dbReference type="InterPro" id="IPR001451">
    <property type="entry name" value="Hexapep"/>
</dbReference>
<evidence type="ECO:0000313" key="7">
    <source>
        <dbReference type="EMBL" id="RUT08264.1"/>
    </source>
</evidence>
<evidence type="ECO:0000256" key="3">
    <source>
        <dbReference type="ARBA" id="ARBA00022679"/>
    </source>
</evidence>
<dbReference type="GO" id="GO:0006535">
    <property type="term" value="P:cysteine biosynthetic process from serine"/>
    <property type="evidence" value="ECO:0007669"/>
    <property type="project" value="InterPro"/>
</dbReference>
<dbReference type="Gene3D" id="2.160.10.10">
    <property type="entry name" value="Hexapeptide repeat proteins"/>
    <property type="match status" value="1"/>
</dbReference>
<dbReference type="PANTHER" id="PTHR42811">
    <property type="entry name" value="SERINE ACETYLTRANSFERASE"/>
    <property type="match status" value="1"/>
</dbReference>
<evidence type="ECO:0000256" key="5">
    <source>
        <dbReference type="ARBA" id="ARBA00023315"/>
    </source>
</evidence>
<dbReference type="EC" id="2.3.1.30" evidence="6"/>
<keyword evidence="5 6" id="KW-0012">Acyltransferase</keyword>
<dbReference type="InterPro" id="IPR018357">
    <property type="entry name" value="Hexapep_transf_CS"/>
</dbReference>
<dbReference type="EMBL" id="RSCL01000003">
    <property type="protein sequence ID" value="RUT08264.1"/>
    <property type="molecule type" value="Genomic_DNA"/>
</dbReference>
<dbReference type="Pfam" id="PF00132">
    <property type="entry name" value="Hexapep"/>
    <property type="match status" value="1"/>
</dbReference>
<dbReference type="SUPFAM" id="SSF51161">
    <property type="entry name" value="Trimeric LpxA-like enzymes"/>
    <property type="match status" value="1"/>
</dbReference>
<protein>
    <recommendedName>
        <fullName evidence="2 6">Serine acetyltransferase</fullName>
        <ecNumber evidence="6">2.3.1.30</ecNumber>
    </recommendedName>
</protein>
<sequence>MDNTVDTELSFWEQIEEDFRSHGCDWTLPGFRAVAVHRFGVWRMTVQPKLLRAPLSLLYRMLFRKIRNGYGIELPYTVNLGRRVVIEHQGGIVIHGYSTIGDDCIIRQGVTLGNRYLNRPLDAPKLGKRVNVGAGAKIFGDVTIGDDVNIGANAVVLNDIPSESTAVGIPAKVIQKSLVN</sequence>
<comment type="similarity">
    <text evidence="1 6">Belongs to the transferase hexapeptide repeat family.</text>
</comment>
<dbReference type="Proteomes" id="UP000271624">
    <property type="component" value="Unassembled WGS sequence"/>
</dbReference>
<dbReference type="PIRSF" id="PIRSF000441">
    <property type="entry name" value="CysE"/>
    <property type="match status" value="1"/>
</dbReference>
<evidence type="ECO:0000313" key="8">
    <source>
        <dbReference type="Proteomes" id="UP000271624"/>
    </source>
</evidence>
<reference evidence="7" key="2">
    <citation type="journal article" date="2019" name="Genome Biol. Evol.">
        <title>Day and night: Metabolic profiles and evolutionary relationships of six axenic non-marine cyanobacteria.</title>
        <authorList>
            <person name="Will S.E."/>
            <person name="Henke P."/>
            <person name="Boedeker C."/>
            <person name="Huang S."/>
            <person name="Brinkmann H."/>
            <person name="Rohde M."/>
            <person name="Jarek M."/>
            <person name="Friedl T."/>
            <person name="Seufert S."/>
            <person name="Schumacher M."/>
            <person name="Overmann J."/>
            <person name="Neumann-Schaal M."/>
            <person name="Petersen J."/>
        </authorList>
    </citation>
    <scope>NUCLEOTIDE SEQUENCE [LARGE SCALE GENOMIC DNA]</scope>
    <source>
        <strain evidence="7">PCC 7102</strain>
    </source>
</reference>
<dbReference type="GO" id="GO:0005737">
    <property type="term" value="C:cytoplasm"/>
    <property type="evidence" value="ECO:0007669"/>
    <property type="project" value="InterPro"/>
</dbReference>
<dbReference type="InterPro" id="IPR011004">
    <property type="entry name" value="Trimer_LpxA-like_sf"/>
</dbReference>
<evidence type="ECO:0000256" key="6">
    <source>
        <dbReference type="PIRNR" id="PIRNR000441"/>
    </source>
</evidence>
<dbReference type="GO" id="GO:0043886">
    <property type="term" value="F:structural constituent of carboxysome shell"/>
    <property type="evidence" value="ECO:0007669"/>
    <property type="project" value="UniProtKB-ARBA"/>
</dbReference>
<evidence type="ECO:0000256" key="1">
    <source>
        <dbReference type="ARBA" id="ARBA00007274"/>
    </source>
</evidence>
<proteinExistence type="inferred from homology"/>
<dbReference type="RefSeq" id="WP_127080088.1">
    <property type="nucleotide sequence ID" value="NZ_RSCL01000003.1"/>
</dbReference>
<accession>A0A433VQ76</accession>
<keyword evidence="4" id="KW-0677">Repeat</keyword>
<dbReference type="PROSITE" id="PS00101">
    <property type="entry name" value="HEXAPEP_TRANSFERASES"/>
    <property type="match status" value="1"/>
</dbReference>
<dbReference type="GO" id="GO:0009001">
    <property type="term" value="F:serine O-acetyltransferase activity"/>
    <property type="evidence" value="ECO:0007669"/>
    <property type="project" value="UniProtKB-EC"/>
</dbReference>
<dbReference type="GO" id="GO:0031470">
    <property type="term" value="C:carboxysome"/>
    <property type="evidence" value="ECO:0007669"/>
    <property type="project" value="UniProtKB-ARBA"/>
</dbReference>
<dbReference type="OrthoDB" id="9815592at2"/>
<comment type="catalytic activity">
    <reaction evidence="6">
        <text>L-serine + acetyl-CoA = O-acetyl-L-serine + CoA</text>
        <dbReference type="Rhea" id="RHEA:24560"/>
        <dbReference type="ChEBI" id="CHEBI:33384"/>
        <dbReference type="ChEBI" id="CHEBI:57287"/>
        <dbReference type="ChEBI" id="CHEBI:57288"/>
        <dbReference type="ChEBI" id="CHEBI:58340"/>
        <dbReference type="EC" id="2.3.1.30"/>
    </reaction>
</comment>
<organism evidence="7 8">
    <name type="scientific">Dulcicalothrix desertica PCC 7102</name>
    <dbReference type="NCBI Taxonomy" id="232991"/>
    <lineage>
        <taxon>Bacteria</taxon>
        <taxon>Bacillati</taxon>
        <taxon>Cyanobacteriota</taxon>
        <taxon>Cyanophyceae</taxon>
        <taxon>Nostocales</taxon>
        <taxon>Calotrichaceae</taxon>
        <taxon>Dulcicalothrix</taxon>
    </lineage>
</organism>
<keyword evidence="8" id="KW-1185">Reference proteome</keyword>
<evidence type="ECO:0000256" key="2">
    <source>
        <dbReference type="ARBA" id="ARBA00018522"/>
    </source>
</evidence>
<evidence type="ECO:0000256" key="4">
    <source>
        <dbReference type="ARBA" id="ARBA00022737"/>
    </source>
</evidence>
<dbReference type="InterPro" id="IPR045304">
    <property type="entry name" value="LbH_SAT"/>
</dbReference>
<dbReference type="CDD" id="cd03354">
    <property type="entry name" value="LbH_SAT"/>
    <property type="match status" value="1"/>
</dbReference>
<dbReference type="AlphaFoldDB" id="A0A433VQ76"/>
<gene>
    <name evidence="7" type="ORF">DSM106972_014320</name>
</gene>
<reference evidence="7" key="1">
    <citation type="submission" date="2018-12" db="EMBL/GenBank/DDBJ databases">
        <authorList>
            <person name="Will S."/>
            <person name="Neumann-Schaal M."/>
            <person name="Henke P."/>
        </authorList>
    </citation>
    <scope>NUCLEOTIDE SEQUENCE</scope>
    <source>
        <strain evidence="7">PCC 7102</strain>
    </source>
</reference>
<comment type="caution">
    <text evidence="7">The sequence shown here is derived from an EMBL/GenBank/DDBJ whole genome shotgun (WGS) entry which is preliminary data.</text>
</comment>
<name>A0A433VQ76_9CYAN</name>
<keyword evidence="3 6" id="KW-0808">Transferase</keyword>
<dbReference type="InterPro" id="IPR005881">
    <property type="entry name" value="Ser_O-AcTrfase"/>
</dbReference>